<evidence type="ECO:0000313" key="6">
    <source>
        <dbReference type="EnsemblMetazoa" id="BGLB025803-PA"/>
    </source>
</evidence>
<feature type="domain" description="C-type lectin" evidence="5">
    <location>
        <begin position="24"/>
        <end position="134"/>
    </location>
</feature>
<dbReference type="VEuPathDB" id="VectorBase:BGLAX_037553"/>
<dbReference type="GO" id="GO:0030246">
    <property type="term" value="F:carbohydrate binding"/>
    <property type="evidence" value="ECO:0007669"/>
    <property type="project" value="UniProtKB-KW"/>
</dbReference>
<keyword evidence="4" id="KW-0430">Lectin</keyword>
<dbReference type="InterPro" id="IPR016187">
    <property type="entry name" value="CTDL_fold"/>
</dbReference>
<name>A0A2C9L190_BIOGL</name>
<comment type="subcellular location">
    <subcellularLocation>
        <location evidence="1">Secreted</location>
    </subcellularLocation>
</comment>
<dbReference type="InterPro" id="IPR001304">
    <property type="entry name" value="C-type_lectin-like"/>
</dbReference>
<keyword evidence="2" id="KW-0964">Secreted</keyword>
<dbReference type="VEuPathDB" id="VectorBase:BGLB025803"/>
<dbReference type="Pfam" id="PF00059">
    <property type="entry name" value="Lectin_C"/>
    <property type="match status" value="1"/>
</dbReference>
<dbReference type="Gene3D" id="3.10.100.10">
    <property type="entry name" value="Mannose-Binding Protein A, subunit A"/>
    <property type="match status" value="1"/>
</dbReference>
<accession>A0A2C9L190</accession>
<dbReference type="SUPFAM" id="SSF56436">
    <property type="entry name" value="C-type lectin-like"/>
    <property type="match status" value="1"/>
</dbReference>
<evidence type="ECO:0000256" key="2">
    <source>
        <dbReference type="ARBA" id="ARBA00022525"/>
    </source>
</evidence>
<evidence type="ECO:0000259" key="5">
    <source>
        <dbReference type="PROSITE" id="PS50041"/>
    </source>
</evidence>
<dbReference type="AlphaFoldDB" id="A0A2C9L190"/>
<evidence type="ECO:0000256" key="1">
    <source>
        <dbReference type="ARBA" id="ARBA00004613"/>
    </source>
</evidence>
<dbReference type="EnsemblMetazoa" id="BGLB025803-RA">
    <property type="protein sequence ID" value="BGLB025803-PA"/>
    <property type="gene ID" value="BGLB025803"/>
</dbReference>
<proteinExistence type="predicted"/>
<dbReference type="KEGG" id="bgt:106052045"/>
<protein>
    <recommendedName>
        <fullName evidence="5">C-type lectin domain-containing protein</fullName>
    </recommendedName>
</protein>
<sequence length="151" mass="17206">KRLKDLQKSSSDLKSLLFHTPLSHNDKTYLISKYPYQSSDEAMKYCTAFGGYLAEVDDRSEYAALQRFVNSTSTVDMVLIAGTDASREGTWIVKRTLAPVPFLDWCSDQPDNKNEEDCMTLWKTHGTKMNDIGCGFTSADYRFMCELPKVY</sequence>
<dbReference type="PANTHER" id="PTHR22799">
    <property type="entry name" value="TETRANECTIN-RELATED"/>
    <property type="match status" value="1"/>
</dbReference>
<dbReference type="PROSITE" id="PS50041">
    <property type="entry name" value="C_TYPE_LECTIN_2"/>
    <property type="match status" value="1"/>
</dbReference>
<evidence type="ECO:0000256" key="4">
    <source>
        <dbReference type="ARBA" id="ARBA00022734"/>
    </source>
</evidence>
<gene>
    <name evidence="6" type="primary">106052045</name>
</gene>
<dbReference type="PANTHER" id="PTHR22799:SF1">
    <property type="entry name" value="C-TYPE LECTIN DOMAIN FAMILY 11 MEMBER A"/>
    <property type="match status" value="1"/>
</dbReference>
<dbReference type="InterPro" id="IPR051663">
    <property type="entry name" value="CLec_Tetranectin-domain"/>
</dbReference>
<dbReference type="Proteomes" id="UP000076420">
    <property type="component" value="Unassembled WGS sequence"/>
</dbReference>
<dbReference type="GO" id="GO:0008083">
    <property type="term" value="F:growth factor activity"/>
    <property type="evidence" value="ECO:0007669"/>
    <property type="project" value="TreeGrafter"/>
</dbReference>
<evidence type="ECO:0000256" key="3">
    <source>
        <dbReference type="ARBA" id="ARBA00022729"/>
    </source>
</evidence>
<evidence type="ECO:0000313" key="7">
    <source>
        <dbReference type="Proteomes" id="UP000076420"/>
    </source>
</evidence>
<reference evidence="6" key="1">
    <citation type="submission" date="2020-05" db="UniProtKB">
        <authorList>
            <consortium name="EnsemblMetazoa"/>
        </authorList>
    </citation>
    <scope>IDENTIFICATION</scope>
    <source>
        <strain evidence="6">BB02</strain>
    </source>
</reference>
<dbReference type="SMART" id="SM00034">
    <property type="entry name" value="CLECT"/>
    <property type="match status" value="1"/>
</dbReference>
<organism evidence="6 7">
    <name type="scientific">Biomphalaria glabrata</name>
    <name type="common">Bloodfluke planorb</name>
    <name type="synonym">Freshwater snail</name>
    <dbReference type="NCBI Taxonomy" id="6526"/>
    <lineage>
        <taxon>Eukaryota</taxon>
        <taxon>Metazoa</taxon>
        <taxon>Spiralia</taxon>
        <taxon>Lophotrochozoa</taxon>
        <taxon>Mollusca</taxon>
        <taxon>Gastropoda</taxon>
        <taxon>Heterobranchia</taxon>
        <taxon>Euthyneura</taxon>
        <taxon>Panpulmonata</taxon>
        <taxon>Hygrophila</taxon>
        <taxon>Lymnaeoidea</taxon>
        <taxon>Planorbidae</taxon>
        <taxon>Biomphalaria</taxon>
    </lineage>
</organism>
<dbReference type="CDD" id="cd00037">
    <property type="entry name" value="CLECT"/>
    <property type="match status" value="1"/>
</dbReference>
<keyword evidence="3" id="KW-0732">Signal</keyword>
<dbReference type="InterPro" id="IPR016186">
    <property type="entry name" value="C-type_lectin-like/link_sf"/>
</dbReference>
<dbReference type="GO" id="GO:0005615">
    <property type="term" value="C:extracellular space"/>
    <property type="evidence" value="ECO:0007669"/>
    <property type="project" value="TreeGrafter"/>
</dbReference>